<evidence type="ECO:0000256" key="3">
    <source>
        <dbReference type="ARBA" id="ARBA00022618"/>
    </source>
</evidence>
<evidence type="ECO:0000313" key="12">
    <source>
        <dbReference type="EMBL" id="SHG93414.1"/>
    </source>
</evidence>
<dbReference type="PANTHER" id="PTHR11649:SF13">
    <property type="entry name" value="ENGB-TYPE G DOMAIN-CONTAINING PROTEIN"/>
    <property type="match status" value="1"/>
</dbReference>
<evidence type="ECO:0000259" key="11">
    <source>
        <dbReference type="PROSITE" id="PS51706"/>
    </source>
</evidence>
<evidence type="ECO:0000256" key="5">
    <source>
        <dbReference type="ARBA" id="ARBA00022741"/>
    </source>
</evidence>
<dbReference type="InterPro" id="IPR027417">
    <property type="entry name" value="P-loop_NTPase"/>
</dbReference>
<evidence type="ECO:0000256" key="9">
    <source>
        <dbReference type="ARBA" id="ARBA00023306"/>
    </source>
</evidence>
<dbReference type="AlphaFoldDB" id="A0A1M5NV06"/>
<dbReference type="HAMAP" id="MF_00321">
    <property type="entry name" value="GTPase_EngB"/>
    <property type="match status" value="1"/>
</dbReference>
<sequence length="220" mass="24073">MPEISDDELARIREEAERIETGRLFFARPWNFLRSVPSIETLPPIGETEIAFAGRSNVGKSSLINALTGRIGLARTSNTPGRTQELNYFSSGAGVIVVDMPGYGYAEAPKQLVDSWNQLIRAYLRGRVTLRRVYVLIDARHGLKANDLETLDLLDSTAVSYQIVLTKADKLKPGGLERVVEETAAAIKRRPAAHPTIIATSSETGLGMDRLRAEIAALAV</sequence>
<dbReference type="InterPro" id="IPR030393">
    <property type="entry name" value="G_ENGB_dom"/>
</dbReference>
<proteinExistence type="inferred from homology"/>
<keyword evidence="7 10" id="KW-0342">GTP-binding</keyword>
<dbReference type="InterPro" id="IPR019987">
    <property type="entry name" value="GTP-bd_ribosome_bio_YsxC"/>
</dbReference>
<dbReference type="OrthoDB" id="9804921at2"/>
<keyword evidence="5 10" id="KW-0547">Nucleotide-binding</keyword>
<comment type="function">
    <text evidence="10">Necessary for normal cell division and for the maintenance of normal septation.</text>
</comment>
<evidence type="ECO:0000256" key="2">
    <source>
        <dbReference type="ARBA" id="ARBA00009638"/>
    </source>
</evidence>
<dbReference type="STRING" id="1122133.SAMN02745157_0018"/>
<evidence type="ECO:0000256" key="6">
    <source>
        <dbReference type="ARBA" id="ARBA00022842"/>
    </source>
</evidence>
<protein>
    <recommendedName>
        <fullName evidence="10">Probable GTP-binding protein EngB</fullName>
    </recommendedName>
</protein>
<dbReference type="Gene3D" id="3.40.50.300">
    <property type="entry name" value="P-loop containing nucleotide triphosphate hydrolases"/>
    <property type="match status" value="1"/>
</dbReference>
<dbReference type="PANTHER" id="PTHR11649">
    <property type="entry name" value="MSS1/TRME-RELATED GTP-BINDING PROTEIN"/>
    <property type="match status" value="1"/>
</dbReference>
<evidence type="ECO:0000256" key="7">
    <source>
        <dbReference type="ARBA" id="ARBA00023134"/>
    </source>
</evidence>
<evidence type="ECO:0000256" key="1">
    <source>
        <dbReference type="ARBA" id="ARBA00001946"/>
    </source>
</evidence>
<name>A0A1M5NV06_9HYPH</name>
<dbReference type="CDD" id="cd01876">
    <property type="entry name" value="YihA_EngB"/>
    <property type="match status" value="1"/>
</dbReference>
<gene>
    <name evidence="10" type="primary">engB</name>
    <name evidence="12" type="ORF">SAMN02745157_0018</name>
</gene>
<evidence type="ECO:0000256" key="4">
    <source>
        <dbReference type="ARBA" id="ARBA00022723"/>
    </source>
</evidence>
<accession>A0A1M5NV06</accession>
<dbReference type="SUPFAM" id="SSF52540">
    <property type="entry name" value="P-loop containing nucleoside triphosphate hydrolases"/>
    <property type="match status" value="1"/>
</dbReference>
<dbReference type="GO" id="GO:0046872">
    <property type="term" value="F:metal ion binding"/>
    <property type="evidence" value="ECO:0007669"/>
    <property type="project" value="UniProtKB-KW"/>
</dbReference>
<keyword evidence="13" id="KW-1185">Reference proteome</keyword>
<evidence type="ECO:0000256" key="10">
    <source>
        <dbReference type="HAMAP-Rule" id="MF_00321"/>
    </source>
</evidence>
<dbReference type="GO" id="GO:0000917">
    <property type="term" value="P:division septum assembly"/>
    <property type="evidence" value="ECO:0007669"/>
    <property type="project" value="UniProtKB-KW"/>
</dbReference>
<organism evidence="12 13">
    <name type="scientific">Kaistia soli DSM 19436</name>
    <dbReference type="NCBI Taxonomy" id="1122133"/>
    <lineage>
        <taxon>Bacteria</taxon>
        <taxon>Pseudomonadati</taxon>
        <taxon>Pseudomonadota</taxon>
        <taxon>Alphaproteobacteria</taxon>
        <taxon>Hyphomicrobiales</taxon>
        <taxon>Kaistiaceae</taxon>
        <taxon>Kaistia</taxon>
    </lineage>
</organism>
<keyword evidence="8 10" id="KW-0717">Septation</keyword>
<dbReference type="InterPro" id="IPR006073">
    <property type="entry name" value="GTP-bd"/>
</dbReference>
<dbReference type="GO" id="GO:0005829">
    <property type="term" value="C:cytosol"/>
    <property type="evidence" value="ECO:0007669"/>
    <property type="project" value="TreeGrafter"/>
</dbReference>
<keyword evidence="4" id="KW-0479">Metal-binding</keyword>
<dbReference type="RefSeq" id="WP_073058533.1">
    <property type="nucleotide sequence ID" value="NZ_FQUP01000010.1"/>
</dbReference>
<keyword evidence="3 10" id="KW-0132">Cell division</keyword>
<dbReference type="Pfam" id="PF01926">
    <property type="entry name" value="MMR_HSR1"/>
    <property type="match status" value="1"/>
</dbReference>
<keyword evidence="6" id="KW-0460">Magnesium</keyword>
<comment type="similarity">
    <text evidence="2 10">Belongs to the TRAFAC class TrmE-Era-EngA-EngB-Septin-like GTPase superfamily. EngB GTPase family.</text>
</comment>
<dbReference type="PROSITE" id="PS51706">
    <property type="entry name" value="G_ENGB"/>
    <property type="match status" value="1"/>
</dbReference>
<reference evidence="12 13" key="1">
    <citation type="submission" date="2016-11" db="EMBL/GenBank/DDBJ databases">
        <authorList>
            <person name="Jaros S."/>
            <person name="Januszkiewicz K."/>
            <person name="Wedrychowicz H."/>
        </authorList>
    </citation>
    <scope>NUCLEOTIDE SEQUENCE [LARGE SCALE GENOMIC DNA]</scope>
    <source>
        <strain evidence="12 13">DSM 19436</strain>
    </source>
</reference>
<evidence type="ECO:0000313" key="13">
    <source>
        <dbReference type="Proteomes" id="UP000184485"/>
    </source>
</evidence>
<dbReference type="GO" id="GO:0005525">
    <property type="term" value="F:GTP binding"/>
    <property type="evidence" value="ECO:0007669"/>
    <property type="project" value="UniProtKB-UniRule"/>
</dbReference>
<dbReference type="NCBIfam" id="TIGR03598">
    <property type="entry name" value="GTPase_YsxC"/>
    <property type="match status" value="1"/>
</dbReference>
<dbReference type="Proteomes" id="UP000184485">
    <property type="component" value="Unassembled WGS sequence"/>
</dbReference>
<evidence type="ECO:0000256" key="8">
    <source>
        <dbReference type="ARBA" id="ARBA00023210"/>
    </source>
</evidence>
<comment type="cofactor">
    <cofactor evidence="1">
        <name>Mg(2+)</name>
        <dbReference type="ChEBI" id="CHEBI:18420"/>
    </cofactor>
</comment>
<dbReference type="EMBL" id="FQUP01000010">
    <property type="protein sequence ID" value="SHG93414.1"/>
    <property type="molecule type" value="Genomic_DNA"/>
</dbReference>
<feature type="domain" description="EngB-type G" evidence="11">
    <location>
        <begin position="46"/>
        <end position="220"/>
    </location>
</feature>
<keyword evidence="9 10" id="KW-0131">Cell cycle</keyword>